<evidence type="ECO:0000256" key="3">
    <source>
        <dbReference type="ARBA" id="ARBA00022452"/>
    </source>
</evidence>
<feature type="domain" description="Bacterial surface antigen (D15)" evidence="9">
    <location>
        <begin position="157"/>
        <end position="484"/>
    </location>
</feature>
<dbReference type="OrthoDB" id="1724197at2759"/>
<dbReference type="EMBL" id="JABFUD020000010">
    <property type="protein sequence ID" value="KAI5074239.1"/>
    <property type="molecule type" value="Genomic_DNA"/>
</dbReference>
<dbReference type="InterPro" id="IPR039910">
    <property type="entry name" value="D15-like"/>
</dbReference>
<evidence type="ECO:0000256" key="7">
    <source>
        <dbReference type="ARBA" id="ARBA00024013"/>
    </source>
</evidence>
<dbReference type="Gene3D" id="2.40.160.50">
    <property type="entry name" value="membrane protein fhac: a member of the omp85/tpsb transporter family"/>
    <property type="match status" value="1"/>
</dbReference>
<dbReference type="Pfam" id="PF01103">
    <property type="entry name" value="Omp85"/>
    <property type="match status" value="1"/>
</dbReference>
<dbReference type="Gene3D" id="3.10.20.310">
    <property type="entry name" value="membrane protein fhac"/>
    <property type="match status" value="1"/>
</dbReference>
<proteinExistence type="inferred from homology"/>
<dbReference type="InterPro" id="IPR000184">
    <property type="entry name" value="Bac_surfAg_D15"/>
</dbReference>
<reference evidence="10" key="1">
    <citation type="submission" date="2021-01" db="EMBL/GenBank/DDBJ databases">
        <title>Adiantum capillus-veneris genome.</title>
        <authorList>
            <person name="Fang Y."/>
            <person name="Liao Q."/>
        </authorList>
    </citation>
    <scope>NUCLEOTIDE SEQUENCE</scope>
    <source>
        <strain evidence="10">H3</strain>
        <tissue evidence="10">Leaf</tissue>
    </source>
</reference>
<keyword evidence="5" id="KW-1002">Plastid outer membrane</keyword>
<feature type="compositionally biased region" description="Acidic residues" evidence="8">
    <location>
        <begin position="13"/>
        <end position="28"/>
    </location>
</feature>
<keyword evidence="5" id="KW-0934">Plastid</keyword>
<evidence type="ECO:0000313" key="10">
    <source>
        <dbReference type="EMBL" id="KAI5074239.1"/>
    </source>
</evidence>
<comment type="caution">
    <text evidence="10">The sequence shown here is derived from an EMBL/GenBank/DDBJ whole genome shotgun (WGS) entry which is preliminary data.</text>
</comment>
<evidence type="ECO:0000256" key="1">
    <source>
        <dbReference type="ARBA" id="ARBA00004374"/>
    </source>
</evidence>
<keyword evidence="3" id="KW-1134">Transmembrane beta strand</keyword>
<evidence type="ECO:0000256" key="8">
    <source>
        <dbReference type="SAM" id="MobiDB-lite"/>
    </source>
</evidence>
<gene>
    <name evidence="10" type="ORF">GOP47_0010200</name>
</gene>
<dbReference type="GO" id="GO:0009707">
    <property type="term" value="C:chloroplast outer membrane"/>
    <property type="evidence" value="ECO:0007669"/>
    <property type="project" value="UniProtKB-SubCell"/>
</dbReference>
<protein>
    <recommendedName>
        <fullName evidence="9">Bacterial surface antigen (D15) domain-containing protein</fullName>
    </recommendedName>
</protein>
<dbReference type="AlphaFoldDB" id="A0A9D4UUB3"/>
<keyword evidence="4" id="KW-0812">Transmembrane</keyword>
<evidence type="ECO:0000256" key="4">
    <source>
        <dbReference type="ARBA" id="ARBA00022692"/>
    </source>
</evidence>
<organism evidence="10 11">
    <name type="scientific">Adiantum capillus-veneris</name>
    <name type="common">Maidenhair fern</name>
    <dbReference type="NCBI Taxonomy" id="13818"/>
    <lineage>
        <taxon>Eukaryota</taxon>
        <taxon>Viridiplantae</taxon>
        <taxon>Streptophyta</taxon>
        <taxon>Embryophyta</taxon>
        <taxon>Tracheophyta</taxon>
        <taxon>Polypodiopsida</taxon>
        <taxon>Polypodiidae</taxon>
        <taxon>Polypodiales</taxon>
        <taxon>Pteridineae</taxon>
        <taxon>Pteridaceae</taxon>
        <taxon>Vittarioideae</taxon>
        <taxon>Adiantum</taxon>
    </lineage>
</organism>
<evidence type="ECO:0000313" key="11">
    <source>
        <dbReference type="Proteomes" id="UP000886520"/>
    </source>
</evidence>
<evidence type="ECO:0000259" key="9">
    <source>
        <dbReference type="Pfam" id="PF01103"/>
    </source>
</evidence>
<dbReference type="Proteomes" id="UP000886520">
    <property type="component" value="Chromosome 10"/>
</dbReference>
<name>A0A9D4UUB3_ADICA</name>
<evidence type="ECO:0000256" key="2">
    <source>
        <dbReference type="ARBA" id="ARBA00010913"/>
    </source>
</evidence>
<dbReference type="PANTHER" id="PTHR12815:SF18">
    <property type="entry name" value="SORTING AND ASSEMBLY MACHINERY COMPONENT 50 HOMOLOG"/>
    <property type="match status" value="1"/>
</dbReference>
<accession>A0A9D4UUB3</accession>
<feature type="region of interest" description="Disordered" evidence="8">
    <location>
        <begin position="1"/>
        <end position="28"/>
    </location>
</feature>
<keyword evidence="11" id="KW-1185">Reference proteome</keyword>
<sequence length="488" mass="53922">MPGHEWRTAAESVNDEEDGGQSAEFEEEGDLGVSADEFELMFKRFAQEEIPLRVLEVKVEGNRRTRSSVIQDHIEPLKKAETTRQLLREAAHAVERIEHLGLFRNFTLALETGPVQGSVIVVLYVEEAPRPFSVNLTSFSAAKDARSAFGGSFRWKNVLGYGETWDATCSYGWDEDSDLTAGIHLPWFGRLSNHLAARVAVHVPEWLNFSSYKVGITGVTIGFSDKHHDLSYNVTWKPLQDDNGPDAPTLLPALKYSFKVDHRDSVSRPRRGYAFKFATQVVGGSSDLSRHSARQDVDFRLAIPLSSSFNGALNFGLSGGIMLPWTKDYQKSIFSSDRFFVGRHSSLVSEMNGPTTILNLISRGLNKAKPKKIENGKETSGFETGFKGNLAATGFADLSFDLPWGGHRKQSLYGHCFICAGNLVDLSEPGRASSRFQSFMSSLRCFVGAGIVFPTQFVRLEVNFCQMLGSDSNHGSKRGVQIGFSSPG</sequence>
<keyword evidence="6" id="KW-0472">Membrane</keyword>
<dbReference type="PANTHER" id="PTHR12815">
    <property type="entry name" value="SORTING AND ASSEMBLY MACHINERY SAMM50 PROTEIN FAMILY MEMBER"/>
    <property type="match status" value="1"/>
</dbReference>
<evidence type="ECO:0000256" key="6">
    <source>
        <dbReference type="ARBA" id="ARBA00023136"/>
    </source>
</evidence>
<evidence type="ECO:0000256" key="5">
    <source>
        <dbReference type="ARBA" id="ARBA00022805"/>
    </source>
</evidence>
<dbReference type="GO" id="GO:0005741">
    <property type="term" value="C:mitochondrial outer membrane"/>
    <property type="evidence" value="ECO:0007669"/>
    <property type="project" value="UniProtKB-SubCell"/>
</dbReference>
<comment type="similarity">
    <text evidence="2">Belongs to the SAM50/omp85 family.</text>
</comment>
<comment type="subcellular location">
    <subcellularLocation>
        <location evidence="1">Mitochondrion outer membrane</location>
        <topology evidence="1">Multi-pass membrane protein</topology>
    </subcellularLocation>
    <subcellularLocation>
        <location evidence="7">Plastid</location>
        <location evidence="7">Chloroplast outer membrane</location>
    </subcellularLocation>
</comment>